<protein>
    <submittedName>
        <fullName evidence="2">Uncharacterized protein</fullName>
    </submittedName>
</protein>
<dbReference type="EMBL" id="VTEH01000014">
    <property type="protein sequence ID" value="TYR73975.1"/>
    <property type="molecule type" value="Genomic_DNA"/>
</dbReference>
<keyword evidence="1" id="KW-0472">Membrane</keyword>
<feature type="transmembrane region" description="Helical" evidence="1">
    <location>
        <begin position="31"/>
        <end position="53"/>
    </location>
</feature>
<gene>
    <name evidence="2" type="ORF">FZC79_16070</name>
</gene>
<organism evidence="2 3">
    <name type="scientific">Rossellomorea vietnamensis</name>
    <dbReference type="NCBI Taxonomy" id="218284"/>
    <lineage>
        <taxon>Bacteria</taxon>
        <taxon>Bacillati</taxon>
        <taxon>Bacillota</taxon>
        <taxon>Bacilli</taxon>
        <taxon>Bacillales</taxon>
        <taxon>Bacillaceae</taxon>
        <taxon>Rossellomorea</taxon>
    </lineage>
</organism>
<feature type="transmembrane region" description="Helical" evidence="1">
    <location>
        <begin position="6"/>
        <end position="24"/>
    </location>
</feature>
<evidence type="ECO:0000313" key="2">
    <source>
        <dbReference type="EMBL" id="TYR73975.1"/>
    </source>
</evidence>
<keyword evidence="1" id="KW-0812">Transmembrane</keyword>
<comment type="caution">
    <text evidence="2">The sequence shown here is derived from an EMBL/GenBank/DDBJ whole genome shotgun (WGS) entry which is preliminary data.</text>
</comment>
<sequence length="91" mass="10231">MSDTPLVTIMYSVSAAAWLYYFGIRMIRRSWGYFVPVLLFIVSSSLLDLGTYYAGGWQAAGSMAYGFLGRVIALVIYLLVINDLQEIEIFT</sequence>
<dbReference type="AlphaFoldDB" id="A0A5D4KBD7"/>
<accession>A0A5D4KBD7</accession>
<evidence type="ECO:0000313" key="3">
    <source>
        <dbReference type="Proteomes" id="UP000323317"/>
    </source>
</evidence>
<evidence type="ECO:0000256" key="1">
    <source>
        <dbReference type="SAM" id="Phobius"/>
    </source>
</evidence>
<dbReference type="RefSeq" id="WP_148947810.1">
    <property type="nucleotide sequence ID" value="NZ_VTEH01000014.1"/>
</dbReference>
<dbReference type="Proteomes" id="UP000323317">
    <property type="component" value="Unassembled WGS sequence"/>
</dbReference>
<proteinExistence type="predicted"/>
<keyword evidence="1" id="KW-1133">Transmembrane helix</keyword>
<reference evidence="2 3" key="1">
    <citation type="submission" date="2019-08" db="EMBL/GenBank/DDBJ databases">
        <title>Bacillus genomes from the desert of Cuatro Cienegas, Coahuila.</title>
        <authorList>
            <person name="Olmedo-Alvarez G."/>
        </authorList>
    </citation>
    <scope>NUCLEOTIDE SEQUENCE [LARGE SCALE GENOMIC DNA]</scope>
    <source>
        <strain evidence="2 3">CH40_1T</strain>
    </source>
</reference>
<name>A0A5D4KBD7_9BACI</name>
<feature type="transmembrane region" description="Helical" evidence="1">
    <location>
        <begin position="59"/>
        <end position="80"/>
    </location>
</feature>